<organism evidence="2 3">
    <name type="scientific">Portunus trituberculatus</name>
    <name type="common">Swimming crab</name>
    <name type="synonym">Neptunus trituberculatus</name>
    <dbReference type="NCBI Taxonomy" id="210409"/>
    <lineage>
        <taxon>Eukaryota</taxon>
        <taxon>Metazoa</taxon>
        <taxon>Ecdysozoa</taxon>
        <taxon>Arthropoda</taxon>
        <taxon>Crustacea</taxon>
        <taxon>Multicrustacea</taxon>
        <taxon>Malacostraca</taxon>
        <taxon>Eumalacostraca</taxon>
        <taxon>Eucarida</taxon>
        <taxon>Decapoda</taxon>
        <taxon>Pleocyemata</taxon>
        <taxon>Brachyura</taxon>
        <taxon>Eubrachyura</taxon>
        <taxon>Portunoidea</taxon>
        <taxon>Portunidae</taxon>
        <taxon>Portuninae</taxon>
        <taxon>Portunus</taxon>
    </lineage>
</organism>
<name>A0A5B7CTK1_PORTR</name>
<comment type="caution">
    <text evidence="2">The sequence shown here is derived from an EMBL/GenBank/DDBJ whole genome shotgun (WGS) entry which is preliminary data.</text>
</comment>
<dbReference type="AlphaFoldDB" id="A0A5B7CTK1"/>
<feature type="region of interest" description="Disordered" evidence="1">
    <location>
        <begin position="104"/>
        <end position="142"/>
    </location>
</feature>
<dbReference type="Proteomes" id="UP000324222">
    <property type="component" value="Unassembled WGS sequence"/>
</dbReference>
<evidence type="ECO:0000313" key="2">
    <source>
        <dbReference type="EMBL" id="MPC12565.1"/>
    </source>
</evidence>
<sequence length="142" mass="15859">MFFRYGLHCAATVMPQNATVHPWPVMKWLHVHGVEARLGGFLIGLVVPDLQLLKGLCRYVLQNTLMMYTVSYSYQALTSTCMLSTQVVLTWSDERLVRRLYTTTPPPAALSRPCGAAESQRNVDPCGSAKQDQSAESLPTYH</sequence>
<proteinExistence type="predicted"/>
<protein>
    <submittedName>
        <fullName evidence="2">Uncharacterized protein</fullName>
    </submittedName>
</protein>
<accession>A0A5B7CTK1</accession>
<evidence type="ECO:0000256" key="1">
    <source>
        <dbReference type="SAM" id="MobiDB-lite"/>
    </source>
</evidence>
<reference evidence="2 3" key="1">
    <citation type="submission" date="2019-05" db="EMBL/GenBank/DDBJ databases">
        <title>Another draft genome of Portunus trituberculatus and its Hox gene families provides insights of decapod evolution.</title>
        <authorList>
            <person name="Jeong J.-H."/>
            <person name="Song I."/>
            <person name="Kim S."/>
            <person name="Choi T."/>
            <person name="Kim D."/>
            <person name="Ryu S."/>
            <person name="Kim W."/>
        </authorList>
    </citation>
    <scope>NUCLEOTIDE SEQUENCE [LARGE SCALE GENOMIC DNA]</scope>
    <source>
        <tissue evidence="2">Muscle</tissue>
    </source>
</reference>
<gene>
    <name evidence="2" type="ORF">E2C01_005265</name>
</gene>
<keyword evidence="3" id="KW-1185">Reference proteome</keyword>
<evidence type="ECO:0000313" key="3">
    <source>
        <dbReference type="Proteomes" id="UP000324222"/>
    </source>
</evidence>
<dbReference type="EMBL" id="VSRR010000223">
    <property type="protein sequence ID" value="MPC12565.1"/>
    <property type="molecule type" value="Genomic_DNA"/>
</dbReference>
<feature type="compositionally biased region" description="Polar residues" evidence="1">
    <location>
        <begin position="130"/>
        <end position="142"/>
    </location>
</feature>